<protein>
    <submittedName>
        <fullName evidence="3">RNA polymerase sigma-70 factor, ECF subfamily</fullName>
    </submittedName>
</protein>
<reference evidence="3 4" key="1">
    <citation type="submission" date="2016-10" db="EMBL/GenBank/DDBJ databases">
        <authorList>
            <person name="de Groot N.N."/>
        </authorList>
    </citation>
    <scope>NUCLEOTIDE SEQUENCE [LARGE SCALE GENOMIC DNA]</scope>
    <source>
        <strain evidence="3 4">L 420-91</strain>
    </source>
</reference>
<dbReference type="OrthoDB" id="2083683at2"/>
<dbReference type="RefSeq" id="WP_091261265.1">
    <property type="nucleotide sequence ID" value="NZ_FNDE01000045.1"/>
</dbReference>
<accession>A0A1G8EKY8</accession>
<sequence>MEQLKKEYSKAINQLRKLRESMDEEQKKAEGSLIGGMISDLQFALDWMKSGRRPGNRRGVERLAAYQKEKLTDPILLQRYCRSIPYDPYEMIGHKKEDTITLDDKQRLEYAMSTLTAREKEIYLMSRGSGLTHDQIAQYLLISPGTVKTTIHRAEKKIAKQLQEGLFRQCG</sequence>
<dbReference type="InterPro" id="IPR013249">
    <property type="entry name" value="RNA_pol_sigma70_r4_t2"/>
</dbReference>
<dbReference type="Proteomes" id="UP000198956">
    <property type="component" value="Unassembled WGS sequence"/>
</dbReference>
<dbReference type="Pfam" id="PF08281">
    <property type="entry name" value="Sigma70_r4_2"/>
    <property type="match status" value="1"/>
</dbReference>
<dbReference type="AlphaFoldDB" id="A0A1G8EKY8"/>
<dbReference type="InterPro" id="IPR014284">
    <property type="entry name" value="RNA_pol_sigma-70_dom"/>
</dbReference>
<dbReference type="InterPro" id="IPR036388">
    <property type="entry name" value="WH-like_DNA-bd_sf"/>
</dbReference>
<dbReference type="InterPro" id="IPR013324">
    <property type="entry name" value="RNA_pol_sigma_r3/r4-like"/>
</dbReference>
<dbReference type="NCBIfam" id="TIGR02937">
    <property type="entry name" value="sigma70-ECF"/>
    <property type="match status" value="1"/>
</dbReference>
<feature type="coiled-coil region" evidence="1">
    <location>
        <begin position="1"/>
        <end position="32"/>
    </location>
</feature>
<dbReference type="EMBL" id="FNDE01000045">
    <property type="protein sequence ID" value="SDH70527.1"/>
    <property type="molecule type" value="Genomic_DNA"/>
</dbReference>
<dbReference type="Gene3D" id="1.10.10.10">
    <property type="entry name" value="Winged helix-like DNA-binding domain superfamily/Winged helix DNA-binding domain"/>
    <property type="match status" value="1"/>
</dbReference>
<name>A0A1G8EKY8_ANETH</name>
<dbReference type="GO" id="GO:0006352">
    <property type="term" value="P:DNA-templated transcription initiation"/>
    <property type="evidence" value="ECO:0007669"/>
    <property type="project" value="InterPro"/>
</dbReference>
<proteinExistence type="predicted"/>
<evidence type="ECO:0000313" key="3">
    <source>
        <dbReference type="EMBL" id="SDH70527.1"/>
    </source>
</evidence>
<evidence type="ECO:0000259" key="2">
    <source>
        <dbReference type="Pfam" id="PF08281"/>
    </source>
</evidence>
<dbReference type="GO" id="GO:0003677">
    <property type="term" value="F:DNA binding"/>
    <property type="evidence" value="ECO:0007669"/>
    <property type="project" value="InterPro"/>
</dbReference>
<feature type="domain" description="RNA polymerase sigma factor 70 region 4 type 2" evidence="2">
    <location>
        <begin position="106"/>
        <end position="158"/>
    </location>
</feature>
<keyword evidence="1" id="KW-0175">Coiled coil</keyword>
<organism evidence="3 4">
    <name type="scientific">Aneurinibacillus thermoaerophilus</name>
    <dbReference type="NCBI Taxonomy" id="143495"/>
    <lineage>
        <taxon>Bacteria</taxon>
        <taxon>Bacillati</taxon>
        <taxon>Bacillota</taxon>
        <taxon>Bacilli</taxon>
        <taxon>Bacillales</taxon>
        <taxon>Paenibacillaceae</taxon>
        <taxon>Aneurinibacillus group</taxon>
        <taxon>Aneurinibacillus</taxon>
    </lineage>
</organism>
<dbReference type="NCBIfam" id="NF005385">
    <property type="entry name" value="PRK06930.1"/>
    <property type="match status" value="1"/>
</dbReference>
<dbReference type="SUPFAM" id="SSF88659">
    <property type="entry name" value="Sigma3 and sigma4 domains of RNA polymerase sigma factors"/>
    <property type="match status" value="1"/>
</dbReference>
<dbReference type="CDD" id="cd06171">
    <property type="entry name" value="Sigma70_r4"/>
    <property type="match status" value="1"/>
</dbReference>
<evidence type="ECO:0000313" key="4">
    <source>
        <dbReference type="Proteomes" id="UP000198956"/>
    </source>
</evidence>
<evidence type="ECO:0000256" key="1">
    <source>
        <dbReference type="SAM" id="Coils"/>
    </source>
</evidence>
<gene>
    <name evidence="3" type="ORF">SAMN04489735_104522</name>
</gene>
<dbReference type="GO" id="GO:0016987">
    <property type="term" value="F:sigma factor activity"/>
    <property type="evidence" value="ECO:0007669"/>
    <property type="project" value="InterPro"/>
</dbReference>